<name>A0ABP7EFY7_9ACTN</name>
<feature type="transmembrane region" description="Helical" evidence="3">
    <location>
        <begin position="32"/>
        <end position="53"/>
    </location>
</feature>
<dbReference type="NCBIfam" id="NF010613">
    <property type="entry name" value="PRK14013.1-3"/>
    <property type="match status" value="1"/>
</dbReference>
<keyword evidence="3" id="KW-0472">Membrane</keyword>
<feature type="transmembrane region" description="Helical" evidence="3">
    <location>
        <begin position="157"/>
        <end position="180"/>
    </location>
</feature>
<evidence type="ECO:0000256" key="2">
    <source>
        <dbReference type="SAM" id="MobiDB-lite"/>
    </source>
</evidence>
<keyword evidence="1" id="KW-0175">Coiled coil</keyword>
<sequence length="387" mass="41512">MILKTFRWPLVITVLGLAASAVFWGWEAFGVVLILSILEISLSFDNAVVNAGVLKKLNAFWQKIFLTIGVLIAVFGMRLVFPVLIVAITAKVNPVEAVRLAVDNPSRYESLVTDAHPAIAAFGGMFLLMIFLDFILEDRDIKWLAWIERPLAKLGKVDMLSVCVALIVLVVTSLTFAAHAHTSAGHGVDKSSTVLLSGVAGLITYLVVGGLSSHFENSLEEAEEREEEEEEKARAEGRAVSAVGLAGKAAFFMFLYLEVLDASFSFDGVIGAFAITNHIFWMAVGLGIGAMYIRSLTVYLVRQGTLDDYVYLEHGAHYAIGALAVILLVTIQHEINEVVTGLVGVVLIGASFWSSIRRNRALSAQGGDGDGGDSGSPGAQEKAGAQA</sequence>
<feature type="transmembrane region" description="Helical" evidence="3">
    <location>
        <begin position="192"/>
        <end position="211"/>
    </location>
</feature>
<feature type="region of interest" description="Disordered" evidence="2">
    <location>
        <begin position="364"/>
        <end position="387"/>
    </location>
</feature>
<dbReference type="Pfam" id="PF04332">
    <property type="entry name" value="DUF475"/>
    <property type="match status" value="1"/>
</dbReference>
<feature type="transmembrane region" description="Helical" evidence="3">
    <location>
        <begin position="314"/>
        <end position="332"/>
    </location>
</feature>
<feature type="compositionally biased region" description="Gly residues" evidence="2">
    <location>
        <begin position="366"/>
        <end position="375"/>
    </location>
</feature>
<evidence type="ECO:0000313" key="4">
    <source>
        <dbReference type="EMBL" id="GAA3718604.1"/>
    </source>
</evidence>
<organism evidence="4 5">
    <name type="scientific">Streptomyces tremellae</name>
    <dbReference type="NCBI Taxonomy" id="1124239"/>
    <lineage>
        <taxon>Bacteria</taxon>
        <taxon>Bacillati</taxon>
        <taxon>Actinomycetota</taxon>
        <taxon>Actinomycetes</taxon>
        <taxon>Kitasatosporales</taxon>
        <taxon>Streptomycetaceae</taxon>
        <taxon>Streptomyces</taxon>
    </lineage>
</organism>
<dbReference type="PANTHER" id="PTHR30238:SF4">
    <property type="entry name" value="SLL1022 PROTEIN"/>
    <property type="match status" value="1"/>
</dbReference>
<feature type="transmembrane region" description="Helical" evidence="3">
    <location>
        <begin position="7"/>
        <end position="26"/>
    </location>
</feature>
<dbReference type="InterPro" id="IPR007427">
    <property type="entry name" value="DUF475"/>
</dbReference>
<dbReference type="RefSeq" id="WP_345642918.1">
    <property type="nucleotide sequence ID" value="NZ_BAABEP010000006.1"/>
</dbReference>
<feature type="coiled-coil region" evidence="1">
    <location>
        <begin position="212"/>
        <end position="239"/>
    </location>
</feature>
<keyword evidence="5" id="KW-1185">Reference proteome</keyword>
<feature type="transmembrane region" description="Helical" evidence="3">
    <location>
        <begin position="115"/>
        <end position="136"/>
    </location>
</feature>
<accession>A0ABP7EFY7</accession>
<dbReference type="PANTHER" id="PTHR30238">
    <property type="entry name" value="MEMBRANE BOUND PREDICTED REDOX MODULATOR"/>
    <property type="match status" value="1"/>
</dbReference>
<evidence type="ECO:0000313" key="5">
    <source>
        <dbReference type="Proteomes" id="UP001499884"/>
    </source>
</evidence>
<dbReference type="EMBL" id="BAABEP010000006">
    <property type="protein sequence ID" value="GAA3718604.1"/>
    <property type="molecule type" value="Genomic_DNA"/>
</dbReference>
<feature type="transmembrane region" description="Helical" evidence="3">
    <location>
        <begin position="65"/>
        <end position="90"/>
    </location>
</feature>
<proteinExistence type="predicted"/>
<evidence type="ECO:0000256" key="3">
    <source>
        <dbReference type="SAM" id="Phobius"/>
    </source>
</evidence>
<dbReference type="Proteomes" id="UP001499884">
    <property type="component" value="Unassembled WGS sequence"/>
</dbReference>
<feature type="transmembrane region" description="Helical" evidence="3">
    <location>
        <begin position="269"/>
        <end position="293"/>
    </location>
</feature>
<keyword evidence="3" id="KW-0812">Transmembrane</keyword>
<keyword evidence="3" id="KW-1133">Transmembrane helix</keyword>
<gene>
    <name evidence="4" type="ORF">GCM10023082_15170</name>
</gene>
<reference evidence="5" key="1">
    <citation type="journal article" date="2019" name="Int. J. Syst. Evol. Microbiol.">
        <title>The Global Catalogue of Microorganisms (GCM) 10K type strain sequencing project: providing services to taxonomists for standard genome sequencing and annotation.</title>
        <authorList>
            <consortium name="The Broad Institute Genomics Platform"/>
            <consortium name="The Broad Institute Genome Sequencing Center for Infectious Disease"/>
            <person name="Wu L."/>
            <person name="Ma J."/>
        </authorList>
    </citation>
    <scope>NUCLEOTIDE SEQUENCE [LARGE SCALE GENOMIC DNA]</scope>
    <source>
        <strain evidence="5">JCM 30846</strain>
    </source>
</reference>
<feature type="transmembrane region" description="Helical" evidence="3">
    <location>
        <begin position="239"/>
        <end position="257"/>
    </location>
</feature>
<evidence type="ECO:0000256" key="1">
    <source>
        <dbReference type="SAM" id="Coils"/>
    </source>
</evidence>
<comment type="caution">
    <text evidence="4">The sequence shown here is derived from an EMBL/GenBank/DDBJ whole genome shotgun (WGS) entry which is preliminary data.</text>
</comment>
<protein>
    <submittedName>
        <fullName evidence="4">DUF475 domain-containing protein</fullName>
    </submittedName>
</protein>
<feature type="transmembrane region" description="Helical" evidence="3">
    <location>
        <begin position="338"/>
        <end position="356"/>
    </location>
</feature>